<name>A0A485KVP1_9STRA</name>
<dbReference type="EMBL" id="VJMH01005301">
    <property type="protein sequence ID" value="KAF0697598.1"/>
    <property type="molecule type" value="Genomic_DNA"/>
</dbReference>
<evidence type="ECO:0000256" key="3">
    <source>
        <dbReference type="PROSITE-ProRule" id="PRU00023"/>
    </source>
</evidence>
<dbReference type="InterPro" id="IPR019734">
    <property type="entry name" value="TPR_rpt"/>
</dbReference>
<dbReference type="Pfam" id="PF00023">
    <property type="entry name" value="Ank"/>
    <property type="match status" value="1"/>
</dbReference>
<dbReference type="PROSITE" id="PS50088">
    <property type="entry name" value="ANK_REPEAT"/>
    <property type="match status" value="3"/>
</dbReference>
<dbReference type="PANTHER" id="PTHR24198:SF165">
    <property type="entry name" value="ANKYRIN REPEAT-CONTAINING PROTEIN-RELATED"/>
    <property type="match status" value="1"/>
</dbReference>
<evidence type="ECO:0000313" key="5">
    <source>
        <dbReference type="EMBL" id="KAF0697598.1"/>
    </source>
</evidence>
<keyword evidence="2 3" id="KW-0040">ANK repeat</keyword>
<dbReference type="PROSITE" id="PS50005">
    <property type="entry name" value="TPR"/>
    <property type="match status" value="1"/>
</dbReference>
<sequence length="495" mass="54614">MSTILSASQVLLAKTWLKAVSDGEAKVVKRMLETSRTIINYQNGLGCTALHLAAENEDVQIVSILVDHSAATNITDKMGWTPLNLACSKGHLEIVNILLAHGANIHLANQFGATPHHSAASSGCFEIVLRLVANEGASLIDACNFLGESPLMIATTNKCFKIAQLLIDAGANLTLRNNARQRIEDLADVNSPIQGILREATTHIRLHAKDALDKNQCDEAIALYNRIISPFGWPHVMDLVHRAMAFIVSGNTTAAFKDATASFRLGKADVFSTLGDMLLEIDRVEDAKLVYEVGKDLDYSCQMALERIHEEEDVSLLFSEPMDNIQCKLSQDDELHDWLENDPNFVDALHNVHYFGYAVYFEDARLKKALAVLKMHHAIESLLVGDKSSGWKDAKACYILGKTDVYATMADMLQLLGLVDDATIAYSKAVEANPSDMSCFVGLARNILGKMDISTMNPRQANDDEPSEQPLSKDMRARIEPMDMPVEHVQGFRQY</sequence>
<evidence type="ECO:0000256" key="1">
    <source>
        <dbReference type="ARBA" id="ARBA00022737"/>
    </source>
</evidence>
<dbReference type="SUPFAM" id="SSF48452">
    <property type="entry name" value="TPR-like"/>
    <property type="match status" value="1"/>
</dbReference>
<dbReference type="InterPro" id="IPR011990">
    <property type="entry name" value="TPR-like_helical_dom_sf"/>
</dbReference>
<dbReference type="OrthoDB" id="194358at2759"/>
<dbReference type="AlphaFoldDB" id="A0A485KVP1"/>
<organism evidence="6 7">
    <name type="scientific">Aphanomyces stellatus</name>
    <dbReference type="NCBI Taxonomy" id="120398"/>
    <lineage>
        <taxon>Eukaryota</taxon>
        <taxon>Sar</taxon>
        <taxon>Stramenopiles</taxon>
        <taxon>Oomycota</taxon>
        <taxon>Saprolegniomycetes</taxon>
        <taxon>Saprolegniales</taxon>
        <taxon>Verrucalvaceae</taxon>
        <taxon>Aphanomyces</taxon>
    </lineage>
</organism>
<dbReference type="SUPFAM" id="SSF48403">
    <property type="entry name" value="Ankyrin repeat"/>
    <property type="match status" value="1"/>
</dbReference>
<dbReference type="Gene3D" id="1.25.40.10">
    <property type="entry name" value="Tetratricopeptide repeat domain"/>
    <property type="match status" value="1"/>
</dbReference>
<dbReference type="Gene3D" id="1.25.40.20">
    <property type="entry name" value="Ankyrin repeat-containing domain"/>
    <property type="match status" value="2"/>
</dbReference>
<gene>
    <name evidence="6" type="primary">Aste57867_11726</name>
    <name evidence="5" type="ORF">As57867_011682</name>
    <name evidence="6" type="ORF">ASTE57867_11726</name>
</gene>
<protein>
    <submittedName>
        <fullName evidence="6">Aste57867_11726 protein</fullName>
    </submittedName>
</protein>
<keyword evidence="4" id="KW-0802">TPR repeat</keyword>
<feature type="repeat" description="TPR" evidence="4">
    <location>
        <begin position="403"/>
        <end position="436"/>
    </location>
</feature>
<feature type="repeat" description="ANK" evidence="3">
    <location>
        <begin position="146"/>
        <end position="178"/>
    </location>
</feature>
<dbReference type="EMBL" id="CAADRA010005322">
    <property type="protein sequence ID" value="VFT88583.1"/>
    <property type="molecule type" value="Genomic_DNA"/>
</dbReference>
<evidence type="ECO:0000256" key="4">
    <source>
        <dbReference type="PROSITE-ProRule" id="PRU00339"/>
    </source>
</evidence>
<feature type="repeat" description="ANK" evidence="3">
    <location>
        <begin position="78"/>
        <end position="110"/>
    </location>
</feature>
<dbReference type="InterPro" id="IPR036770">
    <property type="entry name" value="Ankyrin_rpt-contain_sf"/>
</dbReference>
<keyword evidence="7" id="KW-1185">Reference proteome</keyword>
<dbReference type="PRINTS" id="PR01415">
    <property type="entry name" value="ANKYRIN"/>
</dbReference>
<reference evidence="6 7" key="1">
    <citation type="submission" date="2019-03" db="EMBL/GenBank/DDBJ databases">
        <authorList>
            <person name="Gaulin E."/>
            <person name="Dumas B."/>
        </authorList>
    </citation>
    <scope>NUCLEOTIDE SEQUENCE [LARGE SCALE GENOMIC DNA]</scope>
    <source>
        <strain evidence="6">CBS 568.67</strain>
    </source>
</reference>
<dbReference type="PROSITE" id="PS50297">
    <property type="entry name" value="ANK_REP_REGION"/>
    <property type="match status" value="3"/>
</dbReference>
<reference evidence="5" key="2">
    <citation type="submission" date="2019-06" db="EMBL/GenBank/DDBJ databases">
        <title>Genomics analysis of Aphanomyces spp. identifies a new class of oomycete effector associated with host adaptation.</title>
        <authorList>
            <person name="Gaulin E."/>
        </authorList>
    </citation>
    <scope>NUCLEOTIDE SEQUENCE</scope>
    <source>
        <strain evidence="5">CBS 578.67</strain>
    </source>
</reference>
<evidence type="ECO:0000313" key="7">
    <source>
        <dbReference type="Proteomes" id="UP000332933"/>
    </source>
</evidence>
<dbReference type="PANTHER" id="PTHR24198">
    <property type="entry name" value="ANKYRIN REPEAT AND PROTEIN KINASE DOMAIN-CONTAINING PROTEIN"/>
    <property type="match status" value="1"/>
</dbReference>
<feature type="repeat" description="ANK" evidence="3">
    <location>
        <begin position="45"/>
        <end position="77"/>
    </location>
</feature>
<accession>A0A485KVP1</accession>
<proteinExistence type="predicted"/>
<keyword evidence="1" id="KW-0677">Repeat</keyword>
<dbReference type="InterPro" id="IPR002110">
    <property type="entry name" value="Ankyrin_rpt"/>
</dbReference>
<dbReference type="Proteomes" id="UP000332933">
    <property type="component" value="Unassembled WGS sequence"/>
</dbReference>
<evidence type="ECO:0000256" key="2">
    <source>
        <dbReference type="ARBA" id="ARBA00023043"/>
    </source>
</evidence>
<dbReference type="SMART" id="SM00248">
    <property type="entry name" value="ANK"/>
    <property type="match status" value="4"/>
</dbReference>
<evidence type="ECO:0000313" key="6">
    <source>
        <dbReference type="EMBL" id="VFT88583.1"/>
    </source>
</evidence>
<dbReference type="Pfam" id="PF12796">
    <property type="entry name" value="Ank_2"/>
    <property type="match status" value="1"/>
</dbReference>